<dbReference type="Gene3D" id="4.10.240.10">
    <property type="entry name" value="Zn(2)-C6 fungal-type DNA-binding domain"/>
    <property type="match status" value="1"/>
</dbReference>
<keyword evidence="4" id="KW-0238">DNA-binding</keyword>
<dbReference type="Pfam" id="PF00172">
    <property type="entry name" value="Zn_clus"/>
    <property type="match status" value="1"/>
</dbReference>
<dbReference type="InterPro" id="IPR001138">
    <property type="entry name" value="Zn2Cys6_DnaBD"/>
</dbReference>
<reference evidence="9" key="1">
    <citation type="journal article" date="2021" name="IMA Fungus">
        <title>Genomic characterization of three marine fungi, including Emericellopsis atlantica sp. nov. with signatures of a generalist lifestyle and marine biomass degradation.</title>
        <authorList>
            <person name="Hagestad O.C."/>
            <person name="Hou L."/>
            <person name="Andersen J.H."/>
            <person name="Hansen E.H."/>
            <person name="Altermark B."/>
            <person name="Li C."/>
            <person name="Kuhnert E."/>
            <person name="Cox R.J."/>
            <person name="Crous P.W."/>
            <person name="Spatafora J.W."/>
            <person name="Lail K."/>
            <person name="Amirebrahimi M."/>
            <person name="Lipzen A."/>
            <person name="Pangilinan J."/>
            <person name="Andreopoulos W."/>
            <person name="Hayes R.D."/>
            <person name="Ng V."/>
            <person name="Grigoriev I.V."/>
            <person name="Jackson S.A."/>
            <person name="Sutton T.D.S."/>
            <person name="Dobson A.D.W."/>
            <person name="Rama T."/>
        </authorList>
    </citation>
    <scope>NUCLEOTIDE SEQUENCE</scope>
    <source>
        <strain evidence="9">TS7</strain>
    </source>
</reference>
<dbReference type="Pfam" id="PF04082">
    <property type="entry name" value="Fungal_trans"/>
    <property type="match status" value="1"/>
</dbReference>
<dbReference type="InterPro" id="IPR036864">
    <property type="entry name" value="Zn2-C6_fun-type_DNA-bd_sf"/>
</dbReference>
<feature type="region of interest" description="Disordered" evidence="7">
    <location>
        <begin position="77"/>
        <end position="108"/>
    </location>
</feature>
<dbReference type="AlphaFoldDB" id="A0A9P8CM25"/>
<evidence type="ECO:0000256" key="4">
    <source>
        <dbReference type="ARBA" id="ARBA00023125"/>
    </source>
</evidence>
<accession>A0A9P8CM25</accession>
<dbReference type="GO" id="GO:0008270">
    <property type="term" value="F:zinc ion binding"/>
    <property type="evidence" value="ECO:0007669"/>
    <property type="project" value="InterPro"/>
</dbReference>
<evidence type="ECO:0000256" key="7">
    <source>
        <dbReference type="SAM" id="MobiDB-lite"/>
    </source>
</evidence>
<name>A0A9P8CM25_9HYPO</name>
<evidence type="ECO:0000313" key="9">
    <source>
        <dbReference type="EMBL" id="KAG9251637.1"/>
    </source>
</evidence>
<dbReference type="GO" id="GO:0045944">
    <property type="term" value="P:positive regulation of transcription by RNA polymerase II"/>
    <property type="evidence" value="ECO:0007669"/>
    <property type="project" value="TreeGrafter"/>
</dbReference>
<dbReference type="GO" id="GO:0006351">
    <property type="term" value="P:DNA-templated transcription"/>
    <property type="evidence" value="ECO:0007669"/>
    <property type="project" value="InterPro"/>
</dbReference>
<keyword evidence="6" id="KW-0539">Nucleus</keyword>
<sequence>MDGAETTSRGGCSSVTKSKRKTPACIQCRDRKVRCSGTSPCVNCTRRAERCIFDSDDKKVLVSKRELQELKRKVESIDSEDRLRPPKRRVTASSSHGHRSAHPGDREEVEFADSDDNVDHSMKNPLVVSPSKFLTDARGHKRFLGPSSTWAYSRHVVRILKEHLQYHESPEVPQNPDGVAFPLDIPNNPVNISSLDIGTLPPLDYAIYLTNTVKFHIGQTYHLFDETVFMEKLMSLYENGAELSSMTSRLWLSQYFVIIALGKALLHRGLPKAAPYGKKYFLHAMEILPSVGELYADPVLTIEVCCGIALYLQSVDHRFKAFIYLGIALRVALGCGIHHDSIDGADTQRSNDRQKSAWWTLYILDRKLSYLMGTPTQVSDAAITASLPRNLYASPLKLAALDMHIKLSRLIGKVIDTVYAVDGRLPTSFLRIVQSTLRELARLAETIATSTDLSIDGSIPVNRMSGTLNLCYHQCIILATRPLLMCLLRERLSQQKGVQGKVREIAHPVISLLHASCESANKSLRILSALQSRDLLDSFLPFDLEYAFSAAFILMLTNAIHPFPDVMDSGWFEHALEIIGALEESGSVAARFRLQELERLQEILGLVARHAASSFGEQAQESRQHEHDDLGNIDEGLASADFLSIADMIGRYPIVEMDSNLLGGDWLWETSLQNWDGGDFEDETGLQ</sequence>
<dbReference type="CDD" id="cd12148">
    <property type="entry name" value="fungal_TF_MHR"/>
    <property type="match status" value="1"/>
</dbReference>
<dbReference type="PANTHER" id="PTHR47540">
    <property type="entry name" value="THIAMINE REPRESSIBLE GENES REGULATORY PROTEIN THI5"/>
    <property type="match status" value="1"/>
</dbReference>
<keyword evidence="5" id="KW-0804">Transcription</keyword>
<evidence type="ECO:0000259" key="8">
    <source>
        <dbReference type="PROSITE" id="PS50048"/>
    </source>
</evidence>
<keyword evidence="3" id="KW-0805">Transcription regulation</keyword>
<comment type="subcellular location">
    <subcellularLocation>
        <location evidence="1">Nucleus</location>
    </subcellularLocation>
</comment>
<dbReference type="GO" id="GO:0043565">
    <property type="term" value="F:sequence-specific DNA binding"/>
    <property type="evidence" value="ECO:0007669"/>
    <property type="project" value="TreeGrafter"/>
</dbReference>
<gene>
    <name evidence="9" type="ORF">F5Z01DRAFT_273665</name>
</gene>
<dbReference type="CDD" id="cd00067">
    <property type="entry name" value="GAL4"/>
    <property type="match status" value="1"/>
</dbReference>
<comment type="caution">
    <text evidence="9">The sequence shown here is derived from an EMBL/GenBank/DDBJ whole genome shotgun (WGS) entry which is preliminary data.</text>
</comment>
<dbReference type="SMART" id="SM00906">
    <property type="entry name" value="Fungal_trans"/>
    <property type="match status" value="1"/>
</dbReference>
<organism evidence="9 10">
    <name type="scientific">Emericellopsis atlantica</name>
    <dbReference type="NCBI Taxonomy" id="2614577"/>
    <lineage>
        <taxon>Eukaryota</taxon>
        <taxon>Fungi</taxon>
        <taxon>Dikarya</taxon>
        <taxon>Ascomycota</taxon>
        <taxon>Pezizomycotina</taxon>
        <taxon>Sordariomycetes</taxon>
        <taxon>Hypocreomycetidae</taxon>
        <taxon>Hypocreales</taxon>
        <taxon>Bionectriaceae</taxon>
        <taxon>Emericellopsis</taxon>
    </lineage>
</organism>
<proteinExistence type="predicted"/>
<feature type="domain" description="Zn(2)-C6 fungal-type" evidence="8">
    <location>
        <begin position="24"/>
        <end position="53"/>
    </location>
</feature>
<evidence type="ECO:0000256" key="6">
    <source>
        <dbReference type="ARBA" id="ARBA00023242"/>
    </source>
</evidence>
<dbReference type="Proteomes" id="UP000887229">
    <property type="component" value="Unassembled WGS sequence"/>
</dbReference>
<keyword evidence="10" id="KW-1185">Reference proteome</keyword>
<feature type="compositionally biased region" description="Basic residues" evidence="7">
    <location>
        <begin position="85"/>
        <end position="101"/>
    </location>
</feature>
<dbReference type="OrthoDB" id="3548654at2759"/>
<dbReference type="PROSITE" id="PS00463">
    <property type="entry name" value="ZN2_CY6_FUNGAL_1"/>
    <property type="match status" value="1"/>
</dbReference>
<evidence type="ECO:0000256" key="1">
    <source>
        <dbReference type="ARBA" id="ARBA00004123"/>
    </source>
</evidence>
<dbReference type="GO" id="GO:0005634">
    <property type="term" value="C:nucleus"/>
    <property type="evidence" value="ECO:0007669"/>
    <property type="project" value="UniProtKB-SubCell"/>
</dbReference>
<evidence type="ECO:0000256" key="2">
    <source>
        <dbReference type="ARBA" id="ARBA00022723"/>
    </source>
</evidence>
<dbReference type="EMBL" id="MU251267">
    <property type="protein sequence ID" value="KAG9251637.1"/>
    <property type="molecule type" value="Genomic_DNA"/>
</dbReference>
<dbReference type="SMART" id="SM00066">
    <property type="entry name" value="GAL4"/>
    <property type="match status" value="1"/>
</dbReference>
<evidence type="ECO:0000256" key="3">
    <source>
        <dbReference type="ARBA" id="ARBA00023015"/>
    </source>
</evidence>
<dbReference type="PANTHER" id="PTHR47540:SF6">
    <property type="entry name" value="ZN(II)2CYS6 TRANSCRIPTION FACTOR (EUROFUNG)"/>
    <property type="match status" value="1"/>
</dbReference>
<evidence type="ECO:0000313" key="10">
    <source>
        <dbReference type="Proteomes" id="UP000887229"/>
    </source>
</evidence>
<dbReference type="InterPro" id="IPR051711">
    <property type="entry name" value="Stress_Response_Reg"/>
</dbReference>
<protein>
    <recommendedName>
        <fullName evidence="8">Zn(2)-C6 fungal-type domain-containing protein</fullName>
    </recommendedName>
</protein>
<dbReference type="RefSeq" id="XP_046115561.1">
    <property type="nucleotide sequence ID" value="XM_046258701.1"/>
</dbReference>
<dbReference type="PROSITE" id="PS50048">
    <property type="entry name" value="ZN2_CY6_FUNGAL_2"/>
    <property type="match status" value="1"/>
</dbReference>
<dbReference type="GO" id="GO:0000981">
    <property type="term" value="F:DNA-binding transcription factor activity, RNA polymerase II-specific"/>
    <property type="evidence" value="ECO:0007669"/>
    <property type="project" value="InterPro"/>
</dbReference>
<keyword evidence="2" id="KW-0479">Metal-binding</keyword>
<dbReference type="GeneID" id="70289604"/>
<evidence type="ECO:0000256" key="5">
    <source>
        <dbReference type="ARBA" id="ARBA00023163"/>
    </source>
</evidence>
<dbReference type="InterPro" id="IPR007219">
    <property type="entry name" value="XnlR_reg_dom"/>
</dbReference>
<dbReference type="SUPFAM" id="SSF57701">
    <property type="entry name" value="Zn2/Cys6 DNA-binding domain"/>
    <property type="match status" value="1"/>
</dbReference>